<organism evidence="2 3">
    <name type="scientific">Cuscuta australis</name>
    <dbReference type="NCBI Taxonomy" id="267555"/>
    <lineage>
        <taxon>Eukaryota</taxon>
        <taxon>Viridiplantae</taxon>
        <taxon>Streptophyta</taxon>
        <taxon>Embryophyta</taxon>
        <taxon>Tracheophyta</taxon>
        <taxon>Spermatophyta</taxon>
        <taxon>Magnoliopsida</taxon>
        <taxon>eudicotyledons</taxon>
        <taxon>Gunneridae</taxon>
        <taxon>Pentapetalae</taxon>
        <taxon>asterids</taxon>
        <taxon>lamiids</taxon>
        <taxon>Solanales</taxon>
        <taxon>Convolvulaceae</taxon>
        <taxon>Cuscuteae</taxon>
        <taxon>Cuscuta</taxon>
        <taxon>Cuscuta subgen. Grammica</taxon>
        <taxon>Cuscuta sect. Cleistogrammica</taxon>
    </lineage>
</organism>
<evidence type="ECO:0000313" key="2">
    <source>
        <dbReference type="EMBL" id="RAL38774.1"/>
    </source>
</evidence>
<comment type="caution">
    <text evidence="2">The sequence shown here is derived from an EMBL/GenBank/DDBJ whole genome shotgun (WGS) entry which is preliminary data.</text>
</comment>
<reference evidence="2 3" key="1">
    <citation type="submission" date="2018-06" db="EMBL/GenBank/DDBJ databases">
        <title>The Genome of Cuscuta australis (Dodder) Provides Insight into the Evolution of Plant Parasitism.</title>
        <authorList>
            <person name="Liu H."/>
        </authorList>
    </citation>
    <scope>NUCLEOTIDE SEQUENCE [LARGE SCALE GENOMIC DNA]</scope>
    <source>
        <strain evidence="3">cv. Yunnan</strain>
        <tissue evidence="2">Vines</tissue>
    </source>
</reference>
<feature type="region of interest" description="Disordered" evidence="1">
    <location>
        <begin position="1"/>
        <end position="20"/>
    </location>
</feature>
<dbReference type="Proteomes" id="UP000249390">
    <property type="component" value="Unassembled WGS sequence"/>
</dbReference>
<name>A0A328CZW8_9ASTE</name>
<proteinExistence type="predicted"/>
<feature type="region of interest" description="Disordered" evidence="1">
    <location>
        <begin position="82"/>
        <end position="108"/>
    </location>
</feature>
<evidence type="ECO:0000313" key="3">
    <source>
        <dbReference type="Proteomes" id="UP000249390"/>
    </source>
</evidence>
<keyword evidence="3" id="KW-1185">Reference proteome</keyword>
<accession>A0A328CZW8</accession>
<dbReference type="EMBL" id="NQVE01000206">
    <property type="protein sequence ID" value="RAL38774.1"/>
    <property type="molecule type" value="Genomic_DNA"/>
</dbReference>
<dbReference type="AlphaFoldDB" id="A0A328CZW8"/>
<gene>
    <name evidence="2" type="ORF">DM860_013455</name>
</gene>
<feature type="compositionally biased region" description="Low complexity" evidence="1">
    <location>
        <begin position="93"/>
        <end position="108"/>
    </location>
</feature>
<sequence>MCATEMNAMRAPERERDGAPQRWAIPGLESTQAVEPLDMVIQELILEAHNMIRASIEYLVHVGSRWEDRKFKDVRRGRVGVPLPLEPPPPIVPTSLRSSQSLLQISTL</sequence>
<protein>
    <submittedName>
        <fullName evidence="2">Uncharacterized protein</fullName>
    </submittedName>
</protein>
<evidence type="ECO:0000256" key="1">
    <source>
        <dbReference type="SAM" id="MobiDB-lite"/>
    </source>
</evidence>